<keyword evidence="1" id="KW-0812">Transmembrane</keyword>
<name>A0A8J8MLY2_9FIRM</name>
<reference evidence="2" key="1">
    <citation type="submission" date="2020-07" db="EMBL/GenBank/DDBJ databases">
        <title>Vallitalea pronyensis genome.</title>
        <authorList>
            <person name="Postec A."/>
        </authorList>
    </citation>
    <scope>NUCLEOTIDE SEQUENCE</scope>
    <source>
        <strain evidence="2">FatNI3</strain>
    </source>
</reference>
<evidence type="ECO:0000313" key="3">
    <source>
        <dbReference type="Proteomes" id="UP000683246"/>
    </source>
</evidence>
<feature type="transmembrane region" description="Helical" evidence="1">
    <location>
        <begin position="53"/>
        <end position="72"/>
    </location>
</feature>
<keyword evidence="3" id="KW-1185">Reference proteome</keyword>
<proteinExistence type="predicted"/>
<keyword evidence="1" id="KW-0472">Membrane</keyword>
<feature type="transmembrane region" description="Helical" evidence="1">
    <location>
        <begin position="104"/>
        <end position="122"/>
    </location>
</feature>
<gene>
    <name evidence="2" type="ORF">HZI73_16170</name>
</gene>
<sequence length="219" mass="25493">MMFNTLKANIYYTLQNKFYLAFQLLGFVYVAIVSFLFAPKYCSASDLRGFQEMPLGIFLFVMTFMFISTPLLKSKSNQLPFSHFMLSFPVKKCQLVTSHFLKILLLKGLIFLDIVLFSWIALSIKGISFTMDYILLIGMFIIYAIGVTGSLYILMFFMSKWFDVLVYVLYFGIFFALTLPMKFNALALSEYRHYLLMGGFLFMLVTYFISLVMSSYKEF</sequence>
<feature type="transmembrane region" description="Helical" evidence="1">
    <location>
        <begin position="134"/>
        <end position="158"/>
    </location>
</feature>
<dbReference type="EMBL" id="CP058649">
    <property type="protein sequence ID" value="QUI23733.1"/>
    <property type="molecule type" value="Genomic_DNA"/>
</dbReference>
<dbReference type="Proteomes" id="UP000683246">
    <property type="component" value="Chromosome"/>
</dbReference>
<dbReference type="InterPro" id="IPR025699">
    <property type="entry name" value="ABC2_memb-like"/>
</dbReference>
<organism evidence="2 3">
    <name type="scientific">Vallitalea pronyensis</name>
    <dbReference type="NCBI Taxonomy" id="1348613"/>
    <lineage>
        <taxon>Bacteria</taxon>
        <taxon>Bacillati</taxon>
        <taxon>Bacillota</taxon>
        <taxon>Clostridia</taxon>
        <taxon>Lachnospirales</taxon>
        <taxon>Vallitaleaceae</taxon>
        <taxon>Vallitalea</taxon>
    </lineage>
</organism>
<protein>
    <submittedName>
        <fullName evidence="2">Uncharacterized protein</fullName>
    </submittedName>
</protein>
<dbReference type="AlphaFoldDB" id="A0A8J8MLY2"/>
<feature type="transmembrane region" description="Helical" evidence="1">
    <location>
        <begin position="195"/>
        <end position="216"/>
    </location>
</feature>
<dbReference type="RefSeq" id="WP_212694419.1">
    <property type="nucleotide sequence ID" value="NZ_CP058649.1"/>
</dbReference>
<dbReference type="KEGG" id="vpy:HZI73_16170"/>
<accession>A0A8J8MLY2</accession>
<evidence type="ECO:0000313" key="2">
    <source>
        <dbReference type="EMBL" id="QUI23733.1"/>
    </source>
</evidence>
<feature type="transmembrane region" description="Helical" evidence="1">
    <location>
        <begin position="164"/>
        <end position="183"/>
    </location>
</feature>
<keyword evidence="1" id="KW-1133">Transmembrane helix</keyword>
<evidence type="ECO:0000256" key="1">
    <source>
        <dbReference type="SAM" id="Phobius"/>
    </source>
</evidence>
<feature type="transmembrane region" description="Helical" evidence="1">
    <location>
        <begin position="20"/>
        <end position="41"/>
    </location>
</feature>
<dbReference type="Pfam" id="PF13346">
    <property type="entry name" value="ABC2_membrane_5"/>
    <property type="match status" value="1"/>
</dbReference>